<accession>A0A2H3B5P7</accession>
<proteinExistence type="predicted"/>
<evidence type="ECO:0000313" key="2">
    <source>
        <dbReference type="Proteomes" id="UP000218334"/>
    </source>
</evidence>
<evidence type="ECO:0000313" key="1">
    <source>
        <dbReference type="EMBL" id="PBK59927.1"/>
    </source>
</evidence>
<keyword evidence="2" id="KW-1185">Reference proteome</keyword>
<evidence type="ECO:0008006" key="3">
    <source>
        <dbReference type="Google" id="ProtNLM"/>
    </source>
</evidence>
<name>A0A2H3B5P7_9AGAR</name>
<organism evidence="1 2">
    <name type="scientific">Armillaria solidipes</name>
    <dbReference type="NCBI Taxonomy" id="1076256"/>
    <lineage>
        <taxon>Eukaryota</taxon>
        <taxon>Fungi</taxon>
        <taxon>Dikarya</taxon>
        <taxon>Basidiomycota</taxon>
        <taxon>Agaricomycotina</taxon>
        <taxon>Agaricomycetes</taxon>
        <taxon>Agaricomycetidae</taxon>
        <taxon>Agaricales</taxon>
        <taxon>Marasmiineae</taxon>
        <taxon>Physalacriaceae</taxon>
        <taxon>Armillaria</taxon>
    </lineage>
</organism>
<dbReference type="EMBL" id="KZ293495">
    <property type="protein sequence ID" value="PBK59927.1"/>
    <property type="molecule type" value="Genomic_DNA"/>
</dbReference>
<gene>
    <name evidence="1" type="ORF">ARMSODRAFT_1009534</name>
</gene>
<dbReference type="AlphaFoldDB" id="A0A2H3B5P7"/>
<dbReference type="Proteomes" id="UP000218334">
    <property type="component" value="Unassembled WGS sequence"/>
</dbReference>
<reference evidence="2" key="1">
    <citation type="journal article" date="2017" name="Nat. Ecol. Evol.">
        <title>Genome expansion and lineage-specific genetic innovations in the forest pathogenic fungi Armillaria.</title>
        <authorList>
            <person name="Sipos G."/>
            <person name="Prasanna A.N."/>
            <person name="Walter M.C."/>
            <person name="O'Connor E."/>
            <person name="Balint B."/>
            <person name="Krizsan K."/>
            <person name="Kiss B."/>
            <person name="Hess J."/>
            <person name="Varga T."/>
            <person name="Slot J."/>
            <person name="Riley R."/>
            <person name="Boka B."/>
            <person name="Rigling D."/>
            <person name="Barry K."/>
            <person name="Lee J."/>
            <person name="Mihaltcheva S."/>
            <person name="LaButti K."/>
            <person name="Lipzen A."/>
            <person name="Waldron R."/>
            <person name="Moloney N.M."/>
            <person name="Sperisen C."/>
            <person name="Kredics L."/>
            <person name="Vagvoelgyi C."/>
            <person name="Patrignani A."/>
            <person name="Fitzpatrick D."/>
            <person name="Nagy I."/>
            <person name="Doyle S."/>
            <person name="Anderson J.B."/>
            <person name="Grigoriev I.V."/>
            <person name="Gueldener U."/>
            <person name="Muensterkoetter M."/>
            <person name="Nagy L.G."/>
        </authorList>
    </citation>
    <scope>NUCLEOTIDE SEQUENCE [LARGE SCALE GENOMIC DNA]</scope>
    <source>
        <strain evidence="2">28-4</strain>
    </source>
</reference>
<protein>
    <recommendedName>
        <fullName evidence="3">Heterokaryon incompatibility domain-containing protein</fullName>
    </recommendedName>
</protein>
<sequence>MTVTSSVALQLRKHPLTPGMSSPPRWQSGIAEKVPDFSANIDRVSILVLGPESLGLYLSLACHGIVAPSMGFTEYLPFSCGPGSWDSGEVLWISKMVGLHFASTPHGAFPEILSSDQWKKRALVQTAPSRTRLVMRHSSGSEYIPSVPVSQSPGNEEREYENLPMVTISAYEETGQTDSSIKVPLQRAYTGRRPVIPSSLANTRCTTLGIQGILDTLNTTLQTEHTLDTPFLSSFLEDCIANDYDFGTAYAHVRPIWPYWSTIQDELRRWEAKDQEERRKALVGNQIVNVHIPPRRVWDLYSNRVLPQWRITGTGKLPSPISHAWVDKGDRVDVWTPINGHAWPVPIPKGANLDLIRIEMLNLGAKYVWLDVLCLRQRGGRREDLRIEEWKLDVPTIGYLYLLRMMVSQPPGPRLRRSLFYFILIFVPIITYRVADVVVWYLSGLGRPLSLKEGDLESDRCWFRRAWTLQEVGNQRIIAGDTPDGPLHAKPIDEDGNYETEILAKFHKQLQALDDISPDSYEMFSLLAEMQNRVSANPVDKVAGLAFRLESATVPAYYENQSLEDAWVALVNTIIAWCRAELLFLYPEPGTASKRWRPSWDQVMTRPLPTKGECGAWAGRDEETDVDWCEGYCIEKGFVKGLAVGDANGAGRCGQLAVEDESGTTHAFQVIATHQYPIPEQTYALIGAHMSLEYWVLGRRLPNRRFEKVSVFTMTNREARERLKNLGIAGVSRNFLL</sequence>